<dbReference type="EMBL" id="VSSQ01055865">
    <property type="protein sequence ID" value="MPN09745.1"/>
    <property type="molecule type" value="Genomic_DNA"/>
</dbReference>
<reference evidence="2" key="1">
    <citation type="submission" date="2019-08" db="EMBL/GenBank/DDBJ databases">
        <authorList>
            <person name="Kucharzyk K."/>
            <person name="Murdoch R.W."/>
            <person name="Higgins S."/>
            <person name="Loffler F."/>
        </authorList>
    </citation>
    <scope>NUCLEOTIDE SEQUENCE</scope>
</reference>
<organism evidence="2">
    <name type="scientific">bioreactor metagenome</name>
    <dbReference type="NCBI Taxonomy" id="1076179"/>
    <lineage>
        <taxon>unclassified sequences</taxon>
        <taxon>metagenomes</taxon>
        <taxon>ecological metagenomes</taxon>
    </lineage>
</organism>
<feature type="domain" description="Type III restriction enzyme C-terminal endonuclease" evidence="1">
    <location>
        <begin position="36"/>
        <end position="144"/>
    </location>
</feature>
<dbReference type="InterPro" id="IPR045572">
    <property type="entry name" value="RE_endonuc_C"/>
</dbReference>
<protein>
    <recommendedName>
        <fullName evidence="1">Type III restriction enzyme C-terminal endonuclease domain-containing protein</fullName>
    </recommendedName>
</protein>
<dbReference type="Pfam" id="PF19778">
    <property type="entry name" value="RE_endonuc"/>
    <property type="match status" value="1"/>
</dbReference>
<sequence>MINNIVYSKIDKTYDDNIFTINNFNGSLAKNILEVKKHIYNYVKTDSKVERQFATDLECEEVLVYAKLPSGPNGFKIPTPLGNYNPDWAIVFNTDKFKYVYFIAETKGTMETLQLKEIEQKKISYAKKHFEALGHADIKYDVIDSYQALRDKIMN</sequence>
<proteinExistence type="predicted"/>
<dbReference type="GO" id="GO:0015668">
    <property type="term" value="F:type III site-specific deoxyribonuclease activity"/>
    <property type="evidence" value="ECO:0007669"/>
    <property type="project" value="InterPro"/>
</dbReference>
<evidence type="ECO:0000313" key="2">
    <source>
        <dbReference type="EMBL" id="MPN09745.1"/>
    </source>
</evidence>
<name>A0A645F5W9_9ZZZZ</name>
<dbReference type="AlphaFoldDB" id="A0A645F5W9"/>
<comment type="caution">
    <text evidence="2">The sequence shown here is derived from an EMBL/GenBank/DDBJ whole genome shotgun (WGS) entry which is preliminary data.</text>
</comment>
<evidence type="ECO:0000259" key="1">
    <source>
        <dbReference type="Pfam" id="PF19778"/>
    </source>
</evidence>
<gene>
    <name evidence="2" type="ORF">SDC9_157037</name>
</gene>
<accession>A0A645F5W9</accession>